<dbReference type="UniPathway" id="UPA00850"/>
<dbReference type="GO" id="GO:0005759">
    <property type="term" value="C:mitochondrial matrix"/>
    <property type="evidence" value="ECO:0007669"/>
    <property type="project" value="UniProtKB-SubCell"/>
</dbReference>
<feature type="binding site" evidence="18">
    <location>
        <position position="367"/>
    </location>
    <ligand>
        <name>ATP</name>
        <dbReference type="ChEBI" id="CHEBI:30616"/>
    </ligand>
</feature>
<evidence type="ECO:0000256" key="7">
    <source>
        <dbReference type="ARBA" id="ARBA00022563"/>
    </source>
</evidence>
<reference evidence="20 21" key="1">
    <citation type="submission" date="2016-03" db="EMBL/GenBank/DDBJ databases">
        <title>Comparative genomics of Pseudogymnoascus destructans, the fungus causing white-nose syndrome of bats.</title>
        <authorList>
            <person name="Palmer J.M."/>
            <person name="Drees K.P."/>
            <person name="Foster J.T."/>
            <person name="Lindner D.L."/>
        </authorList>
    </citation>
    <scope>NUCLEOTIDE SEQUENCE [LARGE SCALE GENOMIC DNA]</scope>
    <source>
        <strain evidence="20 21">UAMH 10579</strain>
    </source>
</reference>
<reference evidence="21" key="2">
    <citation type="journal article" date="2018" name="Nat. Commun.">
        <title>Extreme sensitivity to ultraviolet light in the fungal pathogen causing white-nose syndrome of bats.</title>
        <authorList>
            <person name="Palmer J.M."/>
            <person name="Drees K.P."/>
            <person name="Foster J.T."/>
            <person name="Lindner D.L."/>
        </authorList>
    </citation>
    <scope>NUCLEOTIDE SEQUENCE [LARGE SCALE GENOMIC DNA]</scope>
    <source>
        <strain evidence="21">UAMH 10579</strain>
    </source>
</reference>
<gene>
    <name evidence="20" type="primary">MET7_1</name>
    <name evidence="20" type="ORF">VE01_03508</name>
</gene>
<dbReference type="Gene3D" id="3.40.1190.10">
    <property type="entry name" value="Mur-like, catalytic domain"/>
    <property type="match status" value="1"/>
</dbReference>
<dbReference type="SUPFAM" id="SSF53244">
    <property type="entry name" value="MurD-like peptide ligases, peptide-binding domain"/>
    <property type="match status" value="1"/>
</dbReference>
<comment type="cofactor">
    <cofactor evidence="17">
        <name>a monovalent cation</name>
        <dbReference type="ChEBI" id="CHEBI:60242"/>
    </cofactor>
    <text evidence="17">A monovalent cation.</text>
</comment>
<evidence type="ECO:0000256" key="6">
    <source>
        <dbReference type="ARBA" id="ARBA00022490"/>
    </source>
</evidence>
<dbReference type="InterPro" id="IPR036565">
    <property type="entry name" value="Mur-like_cat_sf"/>
</dbReference>
<organism evidence="20 21">
    <name type="scientific">Pseudogymnoascus verrucosus</name>
    <dbReference type="NCBI Taxonomy" id="342668"/>
    <lineage>
        <taxon>Eukaryota</taxon>
        <taxon>Fungi</taxon>
        <taxon>Dikarya</taxon>
        <taxon>Ascomycota</taxon>
        <taxon>Pezizomycotina</taxon>
        <taxon>Leotiomycetes</taxon>
        <taxon>Thelebolales</taxon>
        <taxon>Thelebolaceae</taxon>
        <taxon>Pseudogymnoascus</taxon>
    </lineage>
</organism>
<evidence type="ECO:0000313" key="20">
    <source>
        <dbReference type="EMBL" id="OBT98579.2"/>
    </source>
</evidence>
<dbReference type="EMBL" id="KV460216">
    <property type="protein sequence ID" value="OBT98579.2"/>
    <property type="molecule type" value="Genomic_DNA"/>
</dbReference>
<keyword evidence="10 18" id="KW-0547">Nucleotide-binding</keyword>
<evidence type="ECO:0000313" key="21">
    <source>
        <dbReference type="Proteomes" id="UP000091956"/>
    </source>
</evidence>
<comment type="pathway">
    <text evidence="4 17">Cofactor biosynthesis; tetrahydrofolylpolyglutamate biosynthesis.</text>
</comment>
<evidence type="ECO:0000256" key="8">
    <source>
        <dbReference type="ARBA" id="ARBA00022598"/>
    </source>
</evidence>
<dbReference type="GeneID" id="28836894"/>
<evidence type="ECO:0000256" key="4">
    <source>
        <dbReference type="ARBA" id="ARBA00005150"/>
    </source>
</evidence>
<dbReference type="InterPro" id="IPR001645">
    <property type="entry name" value="Folylpolyglutamate_synth"/>
</dbReference>
<evidence type="ECO:0000256" key="3">
    <source>
        <dbReference type="ARBA" id="ARBA00004496"/>
    </source>
</evidence>
<dbReference type="PIRSF" id="PIRSF038895">
    <property type="entry name" value="FPGS"/>
    <property type="match status" value="1"/>
</dbReference>
<dbReference type="EC" id="6.3.2.17" evidence="17"/>
<dbReference type="FunFam" id="3.40.1190.10:FF:000009">
    <property type="entry name" value="Folylpolyglutamate synthase"/>
    <property type="match status" value="1"/>
</dbReference>
<dbReference type="GO" id="GO:0004326">
    <property type="term" value="F:tetrahydrofolylpolyglutamate synthase activity"/>
    <property type="evidence" value="ECO:0007669"/>
    <property type="project" value="UniProtKB-EC"/>
</dbReference>
<keyword evidence="7 17" id="KW-0554">One-carbon metabolism</keyword>
<dbReference type="PROSITE" id="PS01012">
    <property type="entry name" value="FOLYLPOLYGLU_SYNT_2"/>
    <property type="match status" value="1"/>
</dbReference>
<dbReference type="SUPFAM" id="SSF53623">
    <property type="entry name" value="MurD-like peptide ligases, catalytic domain"/>
    <property type="match status" value="1"/>
</dbReference>
<keyword evidence="6" id="KW-0963">Cytoplasm</keyword>
<feature type="binding site" evidence="19">
    <location>
        <position position="238"/>
    </location>
    <ligand>
        <name>Mg(2+)</name>
        <dbReference type="ChEBI" id="CHEBI:18420"/>
        <label>1</label>
    </ligand>
</feature>
<evidence type="ECO:0000256" key="13">
    <source>
        <dbReference type="ARBA" id="ARBA00022842"/>
    </source>
</evidence>
<protein>
    <recommendedName>
        <fullName evidence="17">Folylpolyglutamate synthase</fullName>
        <ecNumber evidence="17">6.3.2.17</ecNumber>
    </recommendedName>
    <alternativeName>
        <fullName evidence="17">Folylpoly-gamma-glutamate synthetase</fullName>
    </alternativeName>
    <alternativeName>
        <fullName evidence="17">Tetrahydrofolylpolyglutamate synthase</fullName>
    </alternativeName>
</protein>
<evidence type="ECO:0000256" key="2">
    <source>
        <dbReference type="ARBA" id="ARBA00004305"/>
    </source>
</evidence>
<evidence type="ECO:0000256" key="9">
    <source>
        <dbReference type="ARBA" id="ARBA00022723"/>
    </source>
</evidence>
<dbReference type="GO" id="GO:0005524">
    <property type="term" value="F:ATP binding"/>
    <property type="evidence" value="ECO:0007669"/>
    <property type="project" value="UniProtKB-KW"/>
</dbReference>
<evidence type="ECO:0000256" key="14">
    <source>
        <dbReference type="ARBA" id="ARBA00023128"/>
    </source>
</evidence>
<comment type="similarity">
    <text evidence="5 17">Belongs to the folylpolyglutamate synthase family.</text>
</comment>
<dbReference type="RefSeq" id="XP_018132312.2">
    <property type="nucleotide sequence ID" value="XM_018272997.2"/>
</dbReference>
<comment type="function">
    <text evidence="17">Catalyzes conversion of folates to polyglutamate derivatives allowing concentration of folate compounds in the cell and the intracellular retention of these cofactors, which are important substrates for most of the folate-dependent enzymes that are involved in one-carbon transfer reactions involved in purine, pyrimidine and amino acid synthesis.</text>
</comment>
<accession>A0A1B8GRW9</accession>
<keyword evidence="8 17" id="KW-0436">Ligase</keyword>
<name>A0A1B8GRW9_9PEZI</name>
<evidence type="ECO:0000256" key="1">
    <source>
        <dbReference type="ARBA" id="ARBA00004273"/>
    </source>
</evidence>
<dbReference type="STRING" id="342668.A0A1B8GRW9"/>
<keyword evidence="21" id="KW-1185">Reference proteome</keyword>
<dbReference type="Proteomes" id="UP000091956">
    <property type="component" value="Unassembled WGS sequence"/>
</dbReference>
<evidence type="ECO:0000256" key="17">
    <source>
        <dbReference type="PIRNR" id="PIRNR038895"/>
    </source>
</evidence>
<dbReference type="PANTHER" id="PTHR11136">
    <property type="entry name" value="FOLYLPOLYGLUTAMATE SYNTHASE-RELATED"/>
    <property type="match status" value="1"/>
</dbReference>
<dbReference type="PROSITE" id="PS01011">
    <property type="entry name" value="FOLYLPOLYGLU_SYNT_1"/>
    <property type="match status" value="1"/>
</dbReference>
<evidence type="ECO:0000256" key="10">
    <source>
        <dbReference type="ARBA" id="ARBA00022741"/>
    </source>
</evidence>
<keyword evidence="13 19" id="KW-0460">Magnesium</keyword>
<evidence type="ECO:0000256" key="15">
    <source>
        <dbReference type="ARBA" id="ARBA00023136"/>
    </source>
</evidence>
<dbReference type="PANTHER" id="PTHR11136:SF5">
    <property type="entry name" value="FOLYLPOLYGLUTAMATE SYNTHASE, MITOCHONDRIAL"/>
    <property type="match status" value="1"/>
</dbReference>
<feature type="binding site" evidence="19">
    <location>
        <position position="137"/>
    </location>
    <ligand>
        <name>Mg(2+)</name>
        <dbReference type="ChEBI" id="CHEBI:18420"/>
        <label>1</label>
    </ligand>
</feature>
<dbReference type="InterPro" id="IPR023600">
    <property type="entry name" value="Folylpolyglutamate_synth_euk"/>
</dbReference>
<evidence type="ECO:0000256" key="5">
    <source>
        <dbReference type="ARBA" id="ARBA00008276"/>
    </source>
</evidence>
<sequence length="523" mass="57833">MRIPSFWHRPNPLVPYKRIASLKPAFSPPFPAFSRHYTPMANRTYDDALDCLNSLQTSFKTLNERRAAGVIPGPPHYENTLHALNRLGYKPHDLDCLNIVHVAGTKGKGTTSAYVDSILASYQRSHNLPSKIGLFTSPHLVSVRERIRINSLPITTEKFTKYFFDVWDRLDLYNAKEGLGALDKPPYFRFLTLMSFHAFVCEGVDAAVYEVGLGGEYDATNVIAQPAATGISTLGIDHVDILGHTIEEIAWHKAGILKHGSPAFSVEQLPAAASVVAKRAQEKDVEIEVLQVDPRLKDVRITPDAKFQKQNASLAISLTETVMKRLQPDFKLPPDTLPKEFIDGLEQVVLRGRCETKVEGNIRWFIDGAHTADSLKVSAQWFGGESARHTASKRVLIFNQQGREEAVELLEGLYNGIAEQGLVKFDHVVFCTNITYAEGYKRDFVNVMYDPAAIKGMTMQKAFKEKWEKMDPEATVVLSETIEGALGYVRGLAGEGGEVQALVTGSLHLVGGALGVLEGDDAL</sequence>
<keyword evidence="15" id="KW-0472">Membrane</keyword>
<dbReference type="GO" id="GO:0005743">
    <property type="term" value="C:mitochondrial inner membrane"/>
    <property type="evidence" value="ECO:0007669"/>
    <property type="project" value="UniProtKB-SubCell"/>
</dbReference>
<evidence type="ECO:0000256" key="19">
    <source>
        <dbReference type="PIRSR" id="PIRSR038895-2"/>
    </source>
</evidence>
<evidence type="ECO:0000256" key="18">
    <source>
        <dbReference type="PIRSR" id="PIRSR038895-1"/>
    </source>
</evidence>
<evidence type="ECO:0000256" key="11">
    <source>
        <dbReference type="ARBA" id="ARBA00022792"/>
    </source>
</evidence>
<dbReference type="GO" id="GO:0006730">
    <property type="term" value="P:one-carbon metabolic process"/>
    <property type="evidence" value="ECO:0007669"/>
    <property type="project" value="UniProtKB-KW"/>
</dbReference>
<feature type="binding site" evidence="18">
    <location>
        <position position="353"/>
    </location>
    <ligand>
        <name>ATP</name>
        <dbReference type="ChEBI" id="CHEBI:30616"/>
    </ligand>
</feature>
<keyword evidence="12 18" id="KW-0067">ATP-binding</keyword>
<evidence type="ECO:0000256" key="12">
    <source>
        <dbReference type="ARBA" id="ARBA00022840"/>
    </source>
</evidence>
<dbReference type="GO" id="GO:0005829">
    <property type="term" value="C:cytosol"/>
    <property type="evidence" value="ECO:0007669"/>
    <property type="project" value="TreeGrafter"/>
</dbReference>
<keyword evidence="14" id="KW-0496">Mitochondrion</keyword>
<evidence type="ECO:0000256" key="16">
    <source>
        <dbReference type="ARBA" id="ARBA00047493"/>
    </source>
</evidence>
<dbReference type="Gene3D" id="3.90.190.20">
    <property type="entry name" value="Mur ligase, C-terminal domain"/>
    <property type="match status" value="1"/>
</dbReference>
<dbReference type="AlphaFoldDB" id="A0A1B8GRW9"/>
<dbReference type="NCBIfam" id="TIGR01499">
    <property type="entry name" value="folC"/>
    <property type="match status" value="1"/>
</dbReference>
<comment type="subcellular location">
    <subcellularLocation>
        <location evidence="3">Cytoplasm</location>
    </subcellularLocation>
    <subcellularLocation>
        <location evidence="1">Mitochondrion inner membrane</location>
    </subcellularLocation>
    <subcellularLocation>
        <location evidence="2">Mitochondrion matrix</location>
    </subcellularLocation>
</comment>
<keyword evidence="11" id="KW-0999">Mitochondrion inner membrane</keyword>
<proteinExistence type="inferred from homology"/>
<dbReference type="GO" id="GO:0046872">
    <property type="term" value="F:metal ion binding"/>
    <property type="evidence" value="ECO:0007669"/>
    <property type="project" value="UniProtKB-KW"/>
</dbReference>
<dbReference type="InterPro" id="IPR018109">
    <property type="entry name" value="Folylpolyglutamate_synth_CS"/>
</dbReference>
<feature type="binding site" evidence="19">
    <location>
        <position position="210"/>
    </location>
    <ligand>
        <name>Mg(2+)</name>
        <dbReference type="ChEBI" id="CHEBI:18420"/>
        <label>1</label>
    </ligand>
</feature>
<keyword evidence="9 19" id="KW-0479">Metal-binding</keyword>
<comment type="catalytic activity">
    <reaction evidence="16 17">
        <text>(6S)-5,6,7,8-tetrahydrofolyl-(gamma-L-Glu)(n) + L-glutamate + ATP = (6S)-5,6,7,8-tetrahydrofolyl-(gamma-L-Glu)(n+1) + ADP + phosphate + H(+)</text>
        <dbReference type="Rhea" id="RHEA:10580"/>
        <dbReference type="Rhea" id="RHEA-COMP:14738"/>
        <dbReference type="Rhea" id="RHEA-COMP:14740"/>
        <dbReference type="ChEBI" id="CHEBI:15378"/>
        <dbReference type="ChEBI" id="CHEBI:29985"/>
        <dbReference type="ChEBI" id="CHEBI:30616"/>
        <dbReference type="ChEBI" id="CHEBI:43474"/>
        <dbReference type="ChEBI" id="CHEBI:141005"/>
        <dbReference type="ChEBI" id="CHEBI:456216"/>
        <dbReference type="EC" id="6.3.2.17"/>
    </reaction>
</comment>
<dbReference type="InterPro" id="IPR036615">
    <property type="entry name" value="Mur_ligase_C_dom_sf"/>
</dbReference>